<name>A0A7S4JKK6_9STRA</name>
<reference evidence="1" key="1">
    <citation type="submission" date="2021-01" db="EMBL/GenBank/DDBJ databases">
        <authorList>
            <person name="Corre E."/>
            <person name="Pelletier E."/>
            <person name="Niang G."/>
            <person name="Scheremetjew M."/>
            <person name="Finn R."/>
            <person name="Kale V."/>
            <person name="Holt S."/>
            <person name="Cochrane G."/>
            <person name="Meng A."/>
            <person name="Brown T."/>
            <person name="Cohen L."/>
        </authorList>
    </citation>
    <scope>NUCLEOTIDE SEQUENCE</scope>
    <source>
        <strain evidence="1">Isolate 1302-5</strain>
    </source>
</reference>
<dbReference type="InterPro" id="IPR011043">
    <property type="entry name" value="Gal_Oxase/kelch_b-propeller"/>
</dbReference>
<evidence type="ECO:0000313" key="1">
    <source>
        <dbReference type="EMBL" id="CAE2266412.1"/>
    </source>
</evidence>
<dbReference type="InterPro" id="IPR015915">
    <property type="entry name" value="Kelch-typ_b-propeller"/>
</dbReference>
<dbReference type="SUPFAM" id="SSF50965">
    <property type="entry name" value="Galactose oxidase, central domain"/>
    <property type="match status" value="1"/>
</dbReference>
<dbReference type="AlphaFoldDB" id="A0A7S4JKK6"/>
<proteinExistence type="predicted"/>
<accession>A0A7S4JKK6</accession>
<organism evidence="1">
    <name type="scientific">Odontella aurita</name>
    <dbReference type="NCBI Taxonomy" id="265563"/>
    <lineage>
        <taxon>Eukaryota</taxon>
        <taxon>Sar</taxon>
        <taxon>Stramenopiles</taxon>
        <taxon>Ochrophyta</taxon>
        <taxon>Bacillariophyta</taxon>
        <taxon>Mediophyceae</taxon>
        <taxon>Biddulphiophycidae</taxon>
        <taxon>Eupodiscales</taxon>
        <taxon>Odontellaceae</taxon>
        <taxon>Odontella</taxon>
    </lineage>
</organism>
<gene>
    <name evidence="1" type="ORF">OAUR00152_LOCUS29123</name>
</gene>
<dbReference type="EMBL" id="HBKQ01042251">
    <property type="protein sequence ID" value="CAE2266412.1"/>
    <property type="molecule type" value="Transcribed_RNA"/>
</dbReference>
<sequence length="120" mass="12770">MDGLKDVRPRSVCVSAYLPTSKTAVIFGGEVDPSDRGHEGAGGFENDVLLLDSATGAFQERIAPSITDAEWPEQRGWSDGDVIAASGDGNGGDALYIFGGLSGDDKDPRRLDDLWRLTLD</sequence>
<protein>
    <submittedName>
        <fullName evidence="1">Uncharacterized protein</fullName>
    </submittedName>
</protein>
<dbReference type="Gene3D" id="2.120.10.80">
    <property type="entry name" value="Kelch-type beta propeller"/>
    <property type="match status" value="1"/>
</dbReference>